<dbReference type="InterPro" id="IPR011049">
    <property type="entry name" value="Serralysin-like_metalloprot_C"/>
</dbReference>
<name>A0ABD0JQG9_9CAEN</name>
<evidence type="ECO:0000256" key="2">
    <source>
        <dbReference type="SAM" id="SignalP"/>
    </source>
</evidence>
<protein>
    <recommendedName>
        <fullName evidence="5">EF-hand domain-containing protein</fullName>
    </recommendedName>
</protein>
<keyword evidence="1" id="KW-0812">Transmembrane</keyword>
<reference evidence="3 4" key="1">
    <citation type="journal article" date="2023" name="Sci. Data">
        <title>Genome assembly of the Korean intertidal mud-creeper Batillaria attramentaria.</title>
        <authorList>
            <person name="Patra A.K."/>
            <person name="Ho P.T."/>
            <person name="Jun S."/>
            <person name="Lee S.J."/>
            <person name="Kim Y."/>
            <person name="Won Y.J."/>
        </authorList>
    </citation>
    <scope>NUCLEOTIDE SEQUENCE [LARGE SCALE GENOMIC DNA]</scope>
    <source>
        <strain evidence="3">Wonlab-2016</strain>
    </source>
</reference>
<accession>A0ABD0JQG9</accession>
<evidence type="ECO:0000313" key="4">
    <source>
        <dbReference type="Proteomes" id="UP001519460"/>
    </source>
</evidence>
<evidence type="ECO:0008006" key="5">
    <source>
        <dbReference type="Google" id="ProtNLM"/>
    </source>
</evidence>
<proteinExistence type="predicted"/>
<dbReference type="AlphaFoldDB" id="A0ABD0JQG9"/>
<gene>
    <name evidence="3" type="ORF">BaRGS_00031478</name>
</gene>
<dbReference type="EMBL" id="JACVVK020000354">
    <property type="protein sequence ID" value="KAK7477290.1"/>
    <property type="molecule type" value="Genomic_DNA"/>
</dbReference>
<keyword evidence="2" id="KW-0732">Signal</keyword>
<feature type="signal peptide" evidence="2">
    <location>
        <begin position="1"/>
        <end position="21"/>
    </location>
</feature>
<evidence type="ECO:0000313" key="3">
    <source>
        <dbReference type="EMBL" id="KAK7477290.1"/>
    </source>
</evidence>
<feature type="chain" id="PRO_5044755737" description="EF-hand domain-containing protein" evidence="2">
    <location>
        <begin position="22"/>
        <end position="414"/>
    </location>
</feature>
<dbReference type="Proteomes" id="UP001519460">
    <property type="component" value="Unassembled WGS sequence"/>
</dbReference>
<comment type="caution">
    <text evidence="3">The sequence shown here is derived from an EMBL/GenBank/DDBJ whole genome shotgun (WGS) entry which is preliminary data.</text>
</comment>
<keyword evidence="4" id="KW-1185">Reference proteome</keyword>
<sequence>MHLPVIAPILLSVSLLGCSEGGWWSNMWHSVGEGVEKAVDWVAEEGWEVIELGAEFAEAVEPFVGKREPVSTPRKEAMLAALNQACPEFDVGDDAPLSMVVAKTFQRVDENKDGLLDEAEGEMFDKVIIWAYRQATSLGLQAGYKSGPTGRLQVWAYRQATSCQNIARDSLLSSSRMAIERRMFEICMERSMRPATLALLLIVCLAVFVGTEALWKSTAWRRVKDTAKKTKEKVKGTVKKAGEWVKKNCEGGFPQLVSCKLSGRRREVGASDDVLLAALDHACPDFDVGPDADLSDIVTHAFQQADGHYDDILLTGHYDDILLTGHYDDILLTGHYDDILLTGHYDDILLTGHYDELLLTGHYDYILLTGHYDYILLTGHYDYTAYSNNKPLPIVHNERSRTSYYTNLVVYYDK</sequence>
<feature type="transmembrane region" description="Helical" evidence="1">
    <location>
        <begin position="195"/>
        <end position="215"/>
    </location>
</feature>
<evidence type="ECO:0000256" key="1">
    <source>
        <dbReference type="SAM" id="Phobius"/>
    </source>
</evidence>
<keyword evidence="1" id="KW-1133">Transmembrane helix</keyword>
<organism evidence="3 4">
    <name type="scientific">Batillaria attramentaria</name>
    <dbReference type="NCBI Taxonomy" id="370345"/>
    <lineage>
        <taxon>Eukaryota</taxon>
        <taxon>Metazoa</taxon>
        <taxon>Spiralia</taxon>
        <taxon>Lophotrochozoa</taxon>
        <taxon>Mollusca</taxon>
        <taxon>Gastropoda</taxon>
        <taxon>Caenogastropoda</taxon>
        <taxon>Sorbeoconcha</taxon>
        <taxon>Cerithioidea</taxon>
        <taxon>Batillariidae</taxon>
        <taxon>Batillaria</taxon>
    </lineage>
</organism>
<keyword evidence="1" id="KW-0472">Membrane</keyword>
<dbReference type="SUPFAM" id="SSF51120">
    <property type="entry name" value="beta-Roll"/>
    <property type="match status" value="1"/>
</dbReference>